<reference evidence="4 5" key="1">
    <citation type="submission" date="2017-05" db="EMBL/GenBank/DDBJ databases">
        <authorList>
            <person name="Varghese N."/>
            <person name="Submissions S."/>
        </authorList>
    </citation>
    <scope>NUCLEOTIDE SEQUENCE [LARGE SCALE GENOMIC DNA]</scope>
    <source>
        <strain evidence="4 5">DSM 46834</strain>
    </source>
</reference>
<dbReference type="SUPFAM" id="SSF52833">
    <property type="entry name" value="Thioredoxin-like"/>
    <property type="match status" value="1"/>
</dbReference>
<sequence length="202" mass="21023">MARPHLGGLLAVALLAVALLAVALLAGCATSTPDETGSATAADRTVNPAATAPRCEELPDEVVTASDDALPALTLACLGPGPDVSLDRLTGRPTLLNLWATWCLPCREEMPLLQEAFVRNGQDVRFLGVDTQDSPEGAASLVSDLGIGYPHVLDPDGELLSALGVRGLPVTLAIDERGRIVARSVGELDAQELQQLIETLTS</sequence>
<dbReference type="InterPro" id="IPR017937">
    <property type="entry name" value="Thioredoxin_CS"/>
</dbReference>
<evidence type="ECO:0000259" key="3">
    <source>
        <dbReference type="PROSITE" id="PS51352"/>
    </source>
</evidence>
<dbReference type="PROSITE" id="PS00194">
    <property type="entry name" value="THIOREDOXIN_1"/>
    <property type="match status" value="1"/>
</dbReference>
<evidence type="ECO:0000313" key="4">
    <source>
        <dbReference type="EMBL" id="SMO99907.1"/>
    </source>
</evidence>
<dbReference type="RefSeq" id="WP_142461257.1">
    <property type="nucleotide sequence ID" value="NZ_FXTJ01000020.1"/>
</dbReference>
<dbReference type="InterPro" id="IPR013740">
    <property type="entry name" value="Redoxin"/>
</dbReference>
<evidence type="ECO:0000256" key="2">
    <source>
        <dbReference type="ARBA" id="ARBA00022748"/>
    </source>
</evidence>
<proteinExistence type="predicted"/>
<protein>
    <submittedName>
        <fullName evidence="4">Thiol-disulfide isomerase or thioredoxin</fullName>
    </submittedName>
</protein>
<dbReference type="AlphaFoldDB" id="A0A521FUR6"/>
<keyword evidence="2" id="KW-0201">Cytochrome c-type biogenesis</keyword>
<keyword evidence="4" id="KW-0413">Isomerase</keyword>
<dbReference type="GO" id="GO:0017004">
    <property type="term" value="P:cytochrome complex assembly"/>
    <property type="evidence" value="ECO:0007669"/>
    <property type="project" value="UniProtKB-KW"/>
</dbReference>
<dbReference type="PROSITE" id="PS51352">
    <property type="entry name" value="THIOREDOXIN_2"/>
    <property type="match status" value="1"/>
</dbReference>
<gene>
    <name evidence="4" type="ORF">SAMN06273567_12036</name>
</gene>
<dbReference type="GO" id="GO:0030313">
    <property type="term" value="C:cell envelope"/>
    <property type="evidence" value="ECO:0007669"/>
    <property type="project" value="UniProtKB-SubCell"/>
</dbReference>
<dbReference type="Proteomes" id="UP000317484">
    <property type="component" value="Unassembled WGS sequence"/>
</dbReference>
<dbReference type="InterPro" id="IPR036249">
    <property type="entry name" value="Thioredoxin-like_sf"/>
</dbReference>
<dbReference type="PROSITE" id="PS51257">
    <property type="entry name" value="PROKAR_LIPOPROTEIN"/>
    <property type="match status" value="1"/>
</dbReference>
<dbReference type="InterPro" id="IPR013766">
    <property type="entry name" value="Thioredoxin_domain"/>
</dbReference>
<dbReference type="EMBL" id="FXTJ01000020">
    <property type="protein sequence ID" value="SMO99907.1"/>
    <property type="molecule type" value="Genomic_DNA"/>
</dbReference>
<evidence type="ECO:0000313" key="5">
    <source>
        <dbReference type="Proteomes" id="UP000317484"/>
    </source>
</evidence>
<name>A0A521FUR6_9ACTN</name>
<keyword evidence="5" id="KW-1185">Reference proteome</keyword>
<feature type="domain" description="Thioredoxin" evidence="3">
    <location>
        <begin position="64"/>
        <end position="202"/>
    </location>
</feature>
<dbReference type="GO" id="GO:0016491">
    <property type="term" value="F:oxidoreductase activity"/>
    <property type="evidence" value="ECO:0007669"/>
    <property type="project" value="InterPro"/>
</dbReference>
<dbReference type="GO" id="GO:0016853">
    <property type="term" value="F:isomerase activity"/>
    <property type="evidence" value="ECO:0007669"/>
    <property type="project" value="UniProtKB-KW"/>
</dbReference>
<organism evidence="4 5">
    <name type="scientific">Geodermatophilus aquaeductus</name>
    <dbReference type="NCBI Taxonomy" id="1564161"/>
    <lineage>
        <taxon>Bacteria</taxon>
        <taxon>Bacillati</taxon>
        <taxon>Actinomycetota</taxon>
        <taxon>Actinomycetes</taxon>
        <taxon>Geodermatophilales</taxon>
        <taxon>Geodermatophilaceae</taxon>
        <taxon>Geodermatophilus</taxon>
    </lineage>
</organism>
<comment type="subcellular location">
    <subcellularLocation>
        <location evidence="1">Cell envelope</location>
    </subcellularLocation>
</comment>
<dbReference type="CDD" id="cd02966">
    <property type="entry name" value="TlpA_like_family"/>
    <property type="match status" value="1"/>
</dbReference>
<dbReference type="Pfam" id="PF08534">
    <property type="entry name" value="Redoxin"/>
    <property type="match status" value="1"/>
</dbReference>
<dbReference type="PANTHER" id="PTHR42852">
    <property type="entry name" value="THIOL:DISULFIDE INTERCHANGE PROTEIN DSBE"/>
    <property type="match status" value="1"/>
</dbReference>
<evidence type="ECO:0000256" key="1">
    <source>
        <dbReference type="ARBA" id="ARBA00004196"/>
    </source>
</evidence>
<dbReference type="Gene3D" id="3.40.30.10">
    <property type="entry name" value="Glutaredoxin"/>
    <property type="match status" value="1"/>
</dbReference>
<dbReference type="PANTHER" id="PTHR42852:SF13">
    <property type="entry name" value="PROTEIN DIPZ"/>
    <property type="match status" value="1"/>
</dbReference>
<accession>A0A521FUR6</accession>
<dbReference type="InterPro" id="IPR050553">
    <property type="entry name" value="Thioredoxin_ResA/DsbE_sf"/>
</dbReference>